<keyword evidence="2" id="KW-1185">Reference proteome</keyword>
<dbReference type="AlphaFoldDB" id="F6HXT2"/>
<dbReference type="HOGENOM" id="CLU_2404037_0_0_1"/>
<sequence length="93" mass="10889">MCNSSKIKQLRDDLKDMAFEMHSLMEEPKVVRKESLIEKFVVGLSMISYSFIQLHLWGTHSCMDCMATFGPRVFDCYFNIFDFKIISQLPVLK</sequence>
<dbReference type="EMBL" id="FN596494">
    <property type="protein sequence ID" value="CCB59713.1"/>
    <property type="molecule type" value="Genomic_DNA"/>
</dbReference>
<evidence type="ECO:0000313" key="2">
    <source>
        <dbReference type="Proteomes" id="UP000009183"/>
    </source>
</evidence>
<dbReference type="Proteomes" id="UP000009183">
    <property type="component" value="Chromosome 9"/>
</dbReference>
<gene>
    <name evidence="1" type="ordered locus">VIT_09s0002g09030</name>
</gene>
<reference evidence="2" key="1">
    <citation type="journal article" date="2007" name="Nature">
        <title>The grapevine genome sequence suggests ancestral hexaploidization in major angiosperm phyla.</title>
        <authorList>
            <consortium name="The French-Italian Public Consortium for Grapevine Genome Characterization."/>
            <person name="Jaillon O."/>
            <person name="Aury J.-M."/>
            <person name="Noel B."/>
            <person name="Policriti A."/>
            <person name="Clepet C."/>
            <person name="Casagrande A."/>
            <person name="Choisne N."/>
            <person name="Aubourg S."/>
            <person name="Vitulo N."/>
            <person name="Jubin C."/>
            <person name="Vezzi A."/>
            <person name="Legeai F."/>
            <person name="Hugueney P."/>
            <person name="Dasilva C."/>
            <person name="Horner D."/>
            <person name="Mica E."/>
            <person name="Jublot D."/>
            <person name="Poulain J."/>
            <person name="Bruyere C."/>
            <person name="Billault A."/>
            <person name="Segurens B."/>
            <person name="Gouyvenoux M."/>
            <person name="Ugarte E."/>
            <person name="Cattonaro F."/>
            <person name="Anthouard V."/>
            <person name="Vico V."/>
            <person name="Del Fabbro C."/>
            <person name="Alaux M."/>
            <person name="Di Gaspero G."/>
            <person name="Dumas V."/>
            <person name="Felice N."/>
            <person name="Paillard S."/>
            <person name="Juman I."/>
            <person name="Moroldo M."/>
            <person name="Scalabrin S."/>
            <person name="Canaguier A."/>
            <person name="Le Clainche I."/>
            <person name="Malacrida G."/>
            <person name="Durand E."/>
            <person name="Pesole G."/>
            <person name="Laucou V."/>
            <person name="Chatelet P."/>
            <person name="Merdinoglu D."/>
            <person name="Delledonne M."/>
            <person name="Pezzotti M."/>
            <person name="Lecharny A."/>
            <person name="Scarpelli C."/>
            <person name="Artiguenave F."/>
            <person name="Pe M.E."/>
            <person name="Valle G."/>
            <person name="Morgante M."/>
            <person name="Caboche M."/>
            <person name="Adam-Blondon A.-F."/>
            <person name="Weissenbach J."/>
            <person name="Quetier F."/>
            <person name="Wincker P."/>
        </authorList>
    </citation>
    <scope>NUCLEOTIDE SEQUENCE [LARGE SCALE GENOMIC DNA]</scope>
    <source>
        <strain evidence="2">cv. Pinot noir / PN40024</strain>
    </source>
</reference>
<protein>
    <submittedName>
        <fullName evidence="1">Uncharacterized protein</fullName>
    </submittedName>
</protein>
<dbReference type="InParanoid" id="F6HXT2"/>
<name>F6HXT2_VITVI</name>
<dbReference type="PaxDb" id="29760-VIT_09s0002g09030.t01"/>
<evidence type="ECO:0000313" key="1">
    <source>
        <dbReference type="EMBL" id="CCB59713.1"/>
    </source>
</evidence>
<accession>F6HXT2</accession>
<organism evidence="1 2">
    <name type="scientific">Vitis vinifera</name>
    <name type="common">Grape</name>
    <dbReference type="NCBI Taxonomy" id="29760"/>
    <lineage>
        <taxon>Eukaryota</taxon>
        <taxon>Viridiplantae</taxon>
        <taxon>Streptophyta</taxon>
        <taxon>Embryophyta</taxon>
        <taxon>Tracheophyta</taxon>
        <taxon>Spermatophyta</taxon>
        <taxon>Magnoliopsida</taxon>
        <taxon>eudicotyledons</taxon>
        <taxon>Gunneridae</taxon>
        <taxon>Pentapetalae</taxon>
        <taxon>rosids</taxon>
        <taxon>Vitales</taxon>
        <taxon>Vitaceae</taxon>
        <taxon>Viteae</taxon>
        <taxon>Vitis</taxon>
    </lineage>
</organism>
<proteinExistence type="predicted"/>